<evidence type="ECO:0000256" key="4">
    <source>
        <dbReference type="ARBA" id="ARBA00012045"/>
    </source>
</evidence>
<dbReference type="InterPro" id="IPR023170">
    <property type="entry name" value="HhH_base_excis_C"/>
</dbReference>
<dbReference type="GO" id="GO:0000701">
    <property type="term" value="F:purine-specific mismatch base pair DNA N-glycosylase activity"/>
    <property type="evidence" value="ECO:0007669"/>
    <property type="project" value="UniProtKB-EC"/>
</dbReference>
<dbReference type="Gene3D" id="1.10.1670.10">
    <property type="entry name" value="Helix-hairpin-Helix base-excision DNA repair enzymes (C-terminal)"/>
    <property type="match status" value="1"/>
</dbReference>
<keyword evidence="9" id="KW-0408">Iron</keyword>
<evidence type="ECO:0000256" key="1">
    <source>
        <dbReference type="ARBA" id="ARBA00000843"/>
    </source>
</evidence>
<dbReference type="InterPro" id="IPR003651">
    <property type="entry name" value="Endonuclease3_FeS-loop_motif"/>
</dbReference>
<dbReference type="SMART" id="SM00478">
    <property type="entry name" value="ENDO3c"/>
    <property type="match status" value="1"/>
</dbReference>
<keyword evidence="15" id="KW-1185">Reference proteome</keyword>
<evidence type="ECO:0000313" key="15">
    <source>
        <dbReference type="Proteomes" id="UP000274391"/>
    </source>
</evidence>
<dbReference type="GO" id="GO:0006284">
    <property type="term" value="P:base-excision repair"/>
    <property type="evidence" value="ECO:0007669"/>
    <property type="project" value="InterPro"/>
</dbReference>
<dbReference type="CDD" id="cd00056">
    <property type="entry name" value="ENDO3c"/>
    <property type="match status" value="1"/>
</dbReference>
<dbReference type="InterPro" id="IPR003265">
    <property type="entry name" value="HhH-GPD_domain"/>
</dbReference>
<gene>
    <name evidence="14" type="ORF">EG850_00870</name>
</gene>
<evidence type="ECO:0000256" key="11">
    <source>
        <dbReference type="ARBA" id="ARBA00023204"/>
    </source>
</evidence>
<evidence type="ECO:0000256" key="5">
    <source>
        <dbReference type="ARBA" id="ARBA00022023"/>
    </source>
</evidence>
<evidence type="ECO:0000256" key="3">
    <source>
        <dbReference type="ARBA" id="ARBA00008343"/>
    </source>
</evidence>
<dbReference type="GO" id="GO:0035485">
    <property type="term" value="F:adenine/guanine mispair binding"/>
    <property type="evidence" value="ECO:0007669"/>
    <property type="project" value="TreeGrafter"/>
</dbReference>
<evidence type="ECO:0000259" key="13">
    <source>
        <dbReference type="SMART" id="SM00478"/>
    </source>
</evidence>
<keyword evidence="11" id="KW-0234">DNA repair</keyword>
<dbReference type="RefSeq" id="WP_124968906.1">
    <property type="nucleotide sequence ID" value="NZ_RQVS01000001.1"/>
</dbReference>
<dbReference type="Pfam" id="PF00730">
    <property type="entry name" value="HhH-GPD"/>
    <property type="match status" value="1"/>
</dbReference>
<evidence type="ECO:0000256" key="6">
    <source>
        <dbReference type="ARBA" id="ARBA00022723"/>
    </source>
</evidence>
<dbReference type="InterPro" id="IPR044298">
    <property type="entry name" value="MIG/MutY"/>
</dbReference>
<protein>
    <recommendedName>
        <fullName evidence="5">Adenine DNA glycosylase</fullName>
        <ecNumber evidence="4">3.2.2.31</ecNumber>
    </recommendedName>
</protein>
<dbReference type="GO" id="GO:0032357">
    <property type="term" value="F:oxidized purine DNA binding"/>
    <property type="evidence" value="ECO:0007669"/>
    <property type="project" value="TreeGrafter"/>
</dbReference>
<evidence type="ECO:0000256" key="9">
    <source>
        <dbReference type="ARBA" id="ARBA00023004"/>
    </source>
</evidence>
<keyword evidence="7" id="KW-0227">DNA damage</keyword>
<evidence type="ECO:0000256" key="7">
    <source>
        <dbReference type="ARBA" id="ARBA00022763"/>
    </source>
</evidence>
<evidence type="ECO:0000256" key="10">
    <source>
        <dbReference type="ARBA" id="ARBA00023014"/>
    </source>
</evidence>
<dbReference type="Pfam" id="PF10576">
    <property type="entry name" value="EndIII_4Fe-2S"/>
    <property type="match status" value="1"/>
</dbReference>
<keyword evidence="12" id="KW-0326">Glycosidase</keyword>
<comment type="catalytic activity">
    <reaction evidence="1">
        <text>Hydrolyzes free adenine bases from 7,8-dihydro-8-oxoguanine:adenine mismatched double-stranded DNA, leaving an apurinic site.</text>
        <dbReference type="EC" id="3.2.2.31"/>
    </reaction>
</comment>
<evidence type="ECO:0000256" key="2">
    <source>
        <dbReference type="ARBA" id="ARBA00001966"/>
    </source>
</evidence>
<dbReference type="PANTHER" id="PTHR42944">
    <property type="entry name" value="ADENINE DNA GLYCOSYLASE"/>
    <property type="match status" value="1"/>
</dbReference>
<dbReference type="EMBL" id="RQVS01000001">
    <property type="protein sequence ID" value="RRJ88729.1"/>
    <property type="molecule type" value="Genomic_DNA"/>
</dbReference>
<dbReference type="AlphaFoldDB" id="A0A3P3W506"/>
<dbReference type="PANTHER" id="PTHR42944:SF1">
    <property type="entry name" value="ADENINE DNA GLYCOSYLASE"/>
    <property type="match status" value="1"/>
</dbReference>
<dbReference type="EC" id="3.2.2.31" evidence="4"/>
<evidence type="ECO:0000313" key="14">
    <source>
        <dbReference type="EMBL" id="RRJ88729.1"/>
    </source>
</evidence>
<feature type="domain" description="HhH-GPD" evidence="13">
    <location>
        <begin position="42"/>
        <end position="194"/>
    </location>
</feature>
<dbReference type="GO" id="GO:0046872">
    <property type="term" value="F:metal ion binding"/>
    <property type="evidence" value="ECO:0007669"/>
    <property type="project" value="UniProtKB-KW"/>
</dbReference>
<accession>A0A3P3W506</accession>
<dbReference type="Pfam" id="PF00633">
    <property type="entry name" value="HHH"/>
    <property type="match status" value="1"/>
</dbReference>
<proteinExistence type="inferred from homology"/>
<dbReference type="SUPFAM" id="SSF48150">
    <property type="entry name" value="DNA-glycosylase"/>
    <property type="match status" value="1"/>
</dbReference>
<dbReference type="Proteomes" id="UP000274391">
    <property type="component" value="Unassembled WGS sequence"/>
</dbReference>
<comment type="cofactor">
    <cofactor evidence="2">
        <name>[4Fe-4S] cluster</name>
        <dbReference type="ChEBI" id="CHEBI:49883"/>
    </cofactor>
</comment>
<dbReference type="GO" id="GO:0051539">
    <property type="term" value="F:4 iron, 4 sulfur cluster binding"/>
    <property type="evidence" value="ECO:0007669"/>
    <property type="project" value="InterPro"/>
</dbReference>
<comment type="caution">
    <text evidence="14">The sequence shown here is derived from an EMBL/GenBank/DDBJ whole genome shotgun (WGS) entry which is preliminary data.</text>
</comment>
<dbReference type="SMART" id="SM00525">
    <property type="entry name" value="FES"/>
    <property type="match status" value="1"/>
</dbReference>
<dbReference type="Gene3D" id="1.10.340.30">
    <property type="entry name" value="Hypothetical protein, domain 2"/>
    <property type="match status" value="1"/>
</dbReference>
<name>A0A3P3W506_9MICO</name>
<organism evidence="14 15">
    <name type="scientific">Gulosibacter macacae</name>
    <dbReference type="NCBI Taxonomy" id="2488791"/>
    <lineage>
        <taxon>Bacteria</taxon>
        <taxon>Bacillati</taxon>
        <taxon>Actinomycetota</taxon>
        <taxon>Actinomycetes</taxon>
        <taxon>Micrococcales</taxon>
        <taxon>Microbacteriaceae</taxon>
        <taxon>Gulosibacter</taxon>
    </lineage>
</organism>
<comment type="similarity">
    <text evidence="3">Belongs to the Nth/MutY family.</text>
</comment>
<dbReference type="InterPro" id="IPR000445">
    <property type="entry name" value="HhH_motif"/>
</dbReference>
<sequence>MTAPQHRVIVDAVIAWFDEAQRDFPWREPDRTGWSVLVSEVMSQQTQIERVLPKWLEFMERWPTPAALAAATDAEVIRAWDRLGYPRRAVALRRCAVAIVERHGGEVPADREALLALPGIGPYTSAAIASFAFGMREPVVDTNVRRVLARAVHGEAVAWQPNHRRDDAEMQALLPEDPERATRWNAGSMELGALICTAKAPKCEQCPIKELCQWRGAGFPAGEAVSRKQPRFEGSDRQRRGRVMSVLRAHPGGVDLQLLPQLLELAGLFTAEELGSESARHLAAAEGLVRDGLAERNGELIHLAGDR</sequence>
<keyword evidence="8" id="KW-0378">Hydrolase</keyword>
<keyword evidence="10" id="KW-0411">Iron-sulfur</keyword>
<dbReference type="OrthoDB" id="9802365at2"/>
<reference evidence="14 15" key="1">
    <citation type="submission" date="2018-11" db="EMBL/GenBank/DDBJ databases">
        <title>YIM 102482-1 draft genome.</title>
        <authorList>
            <person name="Li G."/>
            <person name="Jiang Y."/>
        </authorList>
    </citation>
    <scope>NUCLEOTIDE SEQUENCE [LARGE SCALE GENOMIC DNA]</scope>
    <source>
        <strain evidence="14 15">YIM 102482-1</strain>
    </source>
</reference>
<dbReference type="GO" id="GO:0034039">
    <property type="term" value="F:8-oxo-7,8-dihydroguanine DNA N-glycosylase activity"/>
    <property type="evidence" value="ECO:0007669"/>
    <property type="project" value="TreeGrafter"/>
</dbReference>
<keyword evidence="6" id="KW-0479">Metal-binding</keyword>
<evidence type="ECO:0000256" key="12">
    <source>
        <dbReference type="ARBA" id="ARBA00023295"/>
    </source>
</evidence>
<evidence type="ECO:0000256" key="8">
    <source>
        <dbReference type="ARBA" id="ARBA00022801"/>
    </source>
</evidence>
<dbReference type="InterPro" id="IPR011257">
    <property type="entry name" value="DNA_glycosylase"/>
</dbReference>
<dbReference type="GO" id="GO:0006298">
    <property type="term" value="P:mismatch repair"/>
    <property type="evidence" value="ECO:0007669"/>
    <property type="project" value="TreeGrafter"/>
</dbReference>